<feature type="compositionally biased region" description="Low complexity" evidence="1">
    <location>
        <begin position="133"/>
        <end position="148"/>
    </location>
</feature>
<keyword evidence="2" id="KW-1133">Transmembrane helix</keyword>
<keyword evidence="2" id="KW-0812">Transmembrane</keyword>
<feature type="compositionally biased region" description="Basic and acidic residues" evidence="1">
    <location>
        <begin position="75"/>
        <end position="85"/>
    </location>
</feature>
<dbReference type="AlphaFoldDB" id="A0A4Q9M8R8"/>
<reference evidence="3" key="1">
    <citation type="submission" date="2019-01" db="EMBL/GenBank/DDBJ databases">
        <title>Draft genome sequences of three monokaryotic isolates of the white-rot basidiomycete fungus Dichomitus squalens.</title>
        <authorList>
            <consortium name="DOE Joint Genome Institute"/>
            <person name="Lopez S.C."/>
            <person name="Andreopoulos B."/>
            <person name="Pangilinan J."/>
            <person name="Lipzen A."/>
            <person name="Riley R."/>
            <person name="Ahrendt S."/>
            <person name="Ng V."/>
            <person name="Barry K."/>
            <person name="Daum C."/>
            <person name="Grigoriev I.V."/>
            <person name="Hilden K.S."/>
            <person name="Makela M.R."/>
            <person name="de Vries R.P."/>
        </authorList>
    </citation>
    <scope>NUCLEOTIDE SEQUENCE [LARGE SCALE GENOMIC DNA]</scope>
    <source>
        <strain evidence="3">OM18370.1</strain>
    </source>
</reference>
<proteinExistence type="predicted"/>
<evidence type="ECO:0000256" key="2">
    <source>
        <dbReference type="SAM" id="Phobius"/>
    </source>
</evidence>
<keyword evidence="2" id="KW-0472">Membrane</keyword>
<feature type="region of interest" description="Disordered" evidence="1">
    <location>
        <begin position="133"/>
        <end position="152"/>
    </location>
</feature>
<gene>
    <name evidence="3" type="ORF">BD311DRAFT_770122</name>
</gene>
<feature type="region of interest" description="Disordered" evidence="1">
    <location>
        <begin position="191"/>
        <end position="328"/>
    </location>
</feature>
<feature type="region of interest" description="Disordered" evidence="1">
    <location>
        <begin position="51"/>
        <end position="107"/>
    </location>
</feature>
<evidence type="ECO:0000313" key="3">
    <source>
        <dbReference type="EMBL" id="TBU22548.1"/>
    </source>
</evidence>
<evidence type="ECO:0008006" key="4">
    <source>
        <dbReference type="Google" id="ProtNLM"/>
    </source>
</evidence>
<sequence>MVTIVLRSEAVFVIVGVSAAVLVICIVAAVFYVLRRRRKRRNGEIKDGDINQEIPRRARPRRRSVPRPLNTYSADVEKEETRSRDLPSSLQVPMRPELSHPSQPTPEHDLLLQQTFSTYESFYRALSEASASVPSSPRSISSGVSVPPTARKREASRLTISTLAEIALPSTPAILAIVSTEGDVAARLKDSVDERESDSVSVTTISTLPPSYRTRRSGRAIPLADAPYFSGEHGTHSTEMQPRSLPWPGGRVPTGTRSALGSRPRSRSVGSSTVPPSYMSRRRDVSEDASGRVRPKARSRSVNARLPRRSTDGGVRLAGGPPNIPSTSTSVAAFMHQALSEPSNRALGPVQPRSYFED</sequence>
<feature type="transmembrane region" description="Helical" evidence="2">
    <location>
        <begin position="12"/>
        <end position="34"/>
    </location>
</feature>
<feature type="compositionally biased region" description="Basic and acidic residues" evidence="1">
    <location>
        <begin position="281"/>
        <end position="291"/>
    </location>
</feature>
<feature type="compositionally biased region" description="Low complexity" evidence="1">
    <location>
        <begin position="261"/>
        <end position="277"/>
    </location>
</feature>
<name>A0A4Q9M8R8_9APHY</name>
<evidence type="ECO:0000256" key="1">
    <source>
        <dbReference type="SAM" id="MobiDB-lite"/>
    </source>
</evidence>
<organism evidence="3">
    <name type="scientific">Dichomitus squalens</name>
    <dbReference type="NCBI Taxonomy" id="114155"/>
    <lineage>
        <taxon>Eukaryota</taxon>
        <taxon>Fungi</taxon>
        <taxon>Dikarya</taxon>
        <taxon>Basidiomycota</taxon>
        <taxon>Agaricomycotina</taxon>
        <taxon>Agaricomycetes</taxon>
        <taxon>Polyporales</taxon>
        <taxon>Polyporaceae</taxon>
        <taxon>Dichomitus</taxon>
    </lineage>
</organism>
<protein>
    <recommendedName>
        <fullName evidence="4">Transmembrane protein</fullName>
    </recommendedName>
</protein>
<dbReference type="EMBL" id="ML143537">
    <property type="protein sequence ID" value="TBU22548.1"/>
    <property type="molecule type" value="Genomic_DNA"/>
</dbReference>
<dbReference type="Proteomes" id="UP000292957">
    <property type="component" value="Unassembled WGS sequence"/>
</dbReference>
<accession>A0A4Q9M8R8</accession>